<dbReference type="RefSeq" id="WP_038465645.1">
    <property type="nucleotide sequence ID" value="NZ_CP008941.1"/>
</dbReference>
<feature type="signal peptide" evidence="1">
    <location>
        <begin position="1"/>
        <end position="24"/>
    </location>
</feature>
<evidence type="ECO:0000256" key="1">
    <source>
        <dbReference type="SAM" id="SignalP"/>
    </source>
</evidence>
<keyword evidence="3" id="KW-1185">Reference proteome</keyword>
<accession>A0A077AUL6</accession>
<dbReference type="HOGENOM" id="CLU_1774001_0_0_5"/>
<evidence type="ECO:0000313" key="2">
    <source>
        <dbReference type="EMBL" id="AIK96872.1"/>
    </source>
</evidence>
<proteinExistence type="predicted"/>
<gene>
    <name evidence="2" type="ORF">ID47_09190</name>
</gene>
<dbReference type="AlphaFoldDB" id="A0A077AUL6"/>
<sequence length="146" mass="16367">MKVLTYKLFLTVLGFNIMPSPSQAANLYIYNQNPNIHDDSEVFVQISQEGETTSTSISRKIKNSNPQTPIPFGKESSIDFLSVGVMEGENQLIEFCNDQNNETLDEKEIKQPLAEIHVIIHPDDAHSKCTVRVEKLSPTLRGSGLY</sequence>
<name>A0A077AUL6_9PROT</name>
<keyword evidence="1" id="KW-0732">Signal</keyword>
<reference evidence="2 3" key="1">
    <citation type="submission" date="2014-07" db="EMBL/GenBank/DDBJ databases">
        <title>Comparative genomic insights into amoeba endosymbionts belonging to the families of Holosporaceae and Candidatus Midichloriaceae within Rickettsiales.</title>
        <authorList>
            <person name="Wang Z."/>
            <person name="Wu M."/>
        </authorList>
    </citation>
    <scope>NUCLEOTIDE SEQUENCE [LARGE SCALE GENOMIC DNA]</scope>
    <source>
        <strain evidence="2">PRA3</strain>
    </source>
</reference>
<dbReference type="KEGG" id="paca:ID47_09190"/>
<evidence type="ECO:0000313" key="3">
    <source>
        <dbReference type="Proteomes" id="UP000028926"/>
    </source>
</evidence>
<dbReference type="Proteomes" id="UP000028926">
    <property type="component" value="Chromosome"/>
</dbReference>
<protein>
    <submittedName>
        <fullName evidence="2">Uncharacterized protein</fullName>
    </submittedName>
</protein>
<dbReference type="EMBL" id="CP008941">
    <property type="protein sequence ID" value="AIK96872.1"/>
    <property type="molecule type" value="Genomic_DNA"/>
</dbReference>
<feature type="chain" id="PRO_5001717415" evidence="1">
    <location>
        <begin position="25"/>
        <end position="146"/>
    </location>
</feature>
<organism evidence="2 3">
    <name type="scientific">Candidatus Odyssella acanthamoebae</name>
    <dbReference type="NCBI Taxonomy" id="91604"/>
    <lineage>
        <taxon>Bacteria</taxon>
        <taxon>Pseudomonadati</taxon>
        <taxon>Pseudomonadota</taxon>
        <taxon>Alphaproteobacteria</taxon>
        <taxon>Holosporales</taxon>
        <taxon>Candidatus Paracaedibacteraceae</taxon>
        <taxon>Candidatus Odyssella</taxon>
    </lineage>
</organism>